<dbReference type="InterPro" id="IPR036624">
    <property type="entry name" value="Hcp1-lik_sf"/>
</dbReference>
<protein>
    <submittedName>
        <fullName evidence="2">Type VI secretion system secreted protein Hcp</fullName>
    </submittedName>
</protein>
<proteinExistence type="predicted"/>
<sequence>MDVIILEMPGVDGECLLKDYVSKIECLSFSHAVAMQMTSDVSNKERTSGKPNVQDFTLSKYMDKSSPVLNQACCEGRKIGDCKVTIGRNESGLVMPMMVYTLKDAMISSVSAASSGGDKPAETLTLNFTAIQWDYTAQKPDSTKEGNAGGKWDMKTNNAG</sequence>
<dbReference type="NCBIfam" id="TIGR03344">
    <property type="entry name" value="VI_effect_Hcp1"/>
    <property type="match status" value="1"/>
</dbReference>
<reference evidence="2 3" key="1">
    <citation type="submission" date="2016-10" db="EMBL/GenBank/DDBJ databases">
        <authorList>
            <person name="de Groot N.N."/>
        </authorList>
    </citation>
    <scope>NUCLEOTIDE SEQUENCE [LARGE SCALE GENOMIC DNA]</scope>
    <source>
        <strain evidence="2 3">ATCC 43154</strain>
    </source>
</reference>
<dbReference type="SUPFAM" id="SSF141452">
    <property type="entry name" value="Hcp1-like"/>
    <property type="match status" value="1"/>
</dbReference>
<dbReference type="PANTHER" id="PTHR36152">
    <property type="entry name" value="CYTOPLASMIC PROTEIN-RELATED"/>
    <property type="match status" value="1"/>
</dbReference>
<name>A0A1I4TS16_9BURK</name>
<gene>
    <name evidence="2" type="ORF">SAMN02982985_05327</name>
</gene>
<dbReference type="RefSeq" id="WP_093390716.1">
    <property type="nucleotide sequence ID" value="NZ_FOTW01000033.1"/>
</dbReference>
<dbReference type="AlphaFoldDB" id="A0A1I4TS16"/>
<dbReference type="STRING" id="758825.SAMN02982985_05327"/>
<accession>A0A1I4TS16</accession>
<organism evidence="2 3">
    <name type="scientific">Rugamonas rubra</name>
    <dbReference type="NCBI Taxonomy" id="758825"/>
    <lineage>
        <taxon>Bacteria</taxon>
        <taxon>Pseudomonadati</taxon>
        <taxon>Pseudomonadota</taxon>
        <taxon>Betaproteobacteria</taxon>
        <taxon>Burkholderiales</taxon>
        <taxon>Oxalobacteraceae</taxon>
        <taxon>Telluria group</taxon>
        <taxon>Rugamonas</taxon>
    </lineage>
</organism>
<evidence type="ECO:0000313" key="3">
    <source>
        <dbReference type="Proteomes" id="UP000199470"/>
    </source>
</evidence>
<dbReference type="Pfam" id="PF05638">
    <property type="entry name" value="T6SS_HCP"/>
    <property type="match status" value="1"/>
</dbReference>
<keyword evidence="3" id="KW-1185">Reference proteome</keyword>
<dbReference type="Proteomes" id="UP000199470">
    <property type="component" value="Unassembled WGS sequence"/>
</dbReference>
<dbReference type="InterPro" id="IPR053165">
    <property type="entry name" value="HSI-I_assembly_Hcp1"/>
</dbReference>
<feature type="region of interest" description="Disordered" evidence="1">
    <location>
        <begin position="139"/>
        <end position="160"/>
    </location>
</feature>
<dbReference type="EMBL" id="FOTW01000033">
    <property type="protein sequence ID" value="SFM79489.1"/>
    <property type="molecule type" value="Genomic_DNA"/>
</dbReference>
<dbReference type="Gene3D" id="2.30.110.20">
    <property type="entry name" value="Hcp1-like"/>
    <property type="match status" value="1"/>
</dbReference>
<evidence type="ECO:0000313" key="2">
    <source>
        <dbReference type="EMBL" id="SFM79489.1"/>
    </source>
</evidence>
<dbReference type="PANTHER" id="PTHR36152:SF1">
    <property type="entry name" value="UBIQUITIN-LIKE DOMAIN-CONTAINING PROTEIN"/>
    <property type="match status" value="1"/>
</dbReference>
<dbReference type="InterPro" id="IPR008514">
    <property type="entry name" value="T6SS_Hcp"/>
</dbReference>
<dbReference type="OrthoDB" id="6869716at2"/>
<evidence type="ECO:0000256" key="1">
    <source>
        <dbReference type="SAM" id="MobiDB-lite"/>
    </source>
</evidence>